<dbReference type="STRING" id="1314782.A0A165PMJ4"/>
<name>A0A165PMJ4_9AGAM</name>
<accession>A0A165PMJ4</accession>
<dbReference type="OrthoDB" id="6613063at2759"/>
<feature type="non-terminal residue" evidence="1">
    <location>
        <position position="1"/>
    </location>
</feature>
<dbReference type="Proteomes" id="UP000076761">
    <property type="component" value="Unassembled WGS sequence"/>
</dbReference>
<protein>
    <submittedName>
        <fullName evidence="1">Uncharacterized protein</fullName>
    </submittedName>
</protein>
<reference evidence="1 2" key="1">
    <citation type="journal article" date="2016" name="Mol. Biol. Evol.">
        <title>Comparative Genomics of Early-Diverging Mushroom-Forming Fungi Provides Insights into the Origins of Lignocellulose Decay Capabilities.</title>
        <authorList>
            <person name="Nagy L.G."/>
            <person name="Riley R."/>
            <person name="Tritt A."/>
            <person name="Adam C."/>
            <person name="Daum C."/>
            <person name="Floudas D."/>
            <person name="Sun H."/>
            <person name="Yadav J.S."/>
            <person name="Pangilinan J."/>
            <person name="Larsson K.H."/>
            <person name="Matsuura K."/>
            <person name="Barry K."/>
            <person name="Labutti K."/>
            <person name="Kuo R."/>
            <person name="Ohm R.A."/>
            <person name="Bhattacharya S.S."/>
            <person name="Shirouzu T."/>
            <person name="Yoshinaga Y."/>
            <person name="Martin F.M."/>
            <person name="Grigoriev I.V."/>
            <person name="Hibbett D.S."/>
        </authorList>
    </citation>
    <scope>NUCLEOTIDE SEQUENCE [LARGE SCALE GENOMIC DNA]</scope>
    <source>
        <strain evidence="1 2">HHB14362 ss-1</strain>
    </source>
</reference>
<proteinExistence type="predicted"/>
<evidence type="ECO:0000313" key="2">
    <source>
        <dbReference type="Proteomes" id="UP000076761"/>
    </source>
</evidence>
<dbReference type="AlphaFoldDB" id="A0A165PMJ4"/>
<dbReference type="InParanoid" id="A0A165PMJ4"/>
<evidence type="ECO:0000313" key="1">
    <source>
        <dbReference type="EMBL" id="KZT21253.1"/>
    </source>
</evidence>
<feature type="non-terminal residue" evidence="1">
    <location>
        <position position="138"/>
    </location>
</feature>
<sequence length="138" mass="15560">LDGGDTMHASALVKKGVNSCDMTFVWYEVLIDKYARQHRRQPEFELQTFFGQLQHIFVMPLPSSAALGLKEPTTIILAAVKTCVIKDSNLDLDIYYYSQFGLLNIIDMTCVQCVVGRVHDRNRWAIVDCSGALARAVY</sequence>
<keyword evidence="2" id="KW-1185">Reference proteome</keyword>
<gene>
    <name evidence="1" type="ORF">NEOLEDRAFT_1037921</name>
</gene>
<dbReference type="EMBL" id="KV425609">
    <property type="protein sequence ID" value="KZT21253.1"/>
    <property type="molecule type" value="Genomic_DNA"/>
</dbReference>
<organism evidence="1 2">
    <name type="scientific">Neolentinus lepideus HHB14362 ss-1</name>
    <dbReference type="NCBI Taxonomy" id="1314782"/>
    <lineage>
        <taxon>Eukaryota</taxon>
        <taxon>Fungi</taxon>
        <taxon>Dikarya</taxon>
        <taxon>Basidiomycota</taxon>
        <taxon>Agaricomycotina</taxon>
        <taxon>Agaricomycetes</taxon>
        <taxon>Gloeophyllales</taxon>
        <taxon>Gloeophyllaceae</taxon>
        <taxon>Neolentinus</taxon>
    </lineage>
</organism>